<dbReference type="EMBL" id="JAEHOE010000006">
    <property type="protein sequence ID" value="KAG2499439.1"/>
    <property type="molecule type" value="Genomic_DNA"/>
</dbReference>
<proteinExistence type="predicted"/>
<organism evidence="2 3">
    <name type="scientific">Edaphochlamys debaryana</name>
    <dbReference type="NCBI Taxonomy" id="47281"/>
    <lineage>
        <taxon>Eukaryota</taxon>
        <taxon>Viridiplantae</taxon>
        <taxon>Chlorophyta</taxon>
        <taxon>core chlorophytes</taxon>
        <taxon>Chlorophyceae</taxon>
        <taxon>CS clade</taxon>
        <taxon>Chlamydomonadales</taxon>
        <taxon>Chlamydomonadales incertae sedis</taxon>
        <taxon>Edaphochlamys</taxon>
    </lineage>
</organism>
<keyword evidence="3" id="KW-1185">Reference proteome</keyword>
<sequence length="732" mass="76115">MAPSTDPVADVWRSRELLGCVAACINPNHAAWSFIHVNKAAAAAYSDDGQLVSRTVSLPWALNSGLLTTLEGRIHARAMCYRLTLKQRADFLCRCMAVGCPRESLEGAVAAAGLSPPPTEVLVAAASAGRLAECRWLVERLGCPGLTRLACLCLISAAGPGPGVVEEARAWLAPAALEGWTEEQEAEAVSGNVEAVNRLLCTRRMASGMEVRWAEAVRLVEVRRQLEESPNGGLPWSAMSPYFYSGPHAALAVTRLASLDPSRLMPCILDAAAHAGHVEAVRYLLGRGVRPHADWYNIESAATAYVSDVAVLQALHEAGCMGDPARCFRKGLLVGSLPVIKWLLGTFGAATLVADQHPLAHAARSGSMTLLRALPELLDTAAPGWAAPPGAKLASPAVSGCEEAMVWLAEQGAPMRAYAYVQAASCGDLRMVQRLRKLGCPYDARAAEALMGVARRVPASASALPWLEEPGCPTSWEPAAAEARAAVEAKHPARAVAEAWAQAQAQLKAQARAHTEAQAGAVAEAQAQLKAQLKAQAQVHAQAQAGAVAEAWAQAQVQLDAQAQAHAQAQAGAVAEAWAQAQVQLDAQAQAHAQAQAGAVAEAWAQAQVQLDAQAQAHAQAQAGAVAEAWAQAQVQLDAQAQAHAQAQAATSRTLELTRSALVAMFVGLMTAIVLAAAELAGGDAAGRGHVAAGDLAASILGPATAGTLFGLLYASVAWVLRSPSGPITKTA</sequence>
<dbReference type="GO" id="GO:0071944">
    <property type="term" value="C:cell periphery"/>
    <property type="evidence" value="ECO:0007669"/>
    <property type="project" value="TreeGrafter"/>
</dbReference>
<evidence type="ECO:0000313" key="3">
    <source>
        <dbReference type="Proteomes" id="UP000612055"/>
    </source>
</evidence>
<dbReference type="PANTHER" id="PTHR12393">
    <property type="entry name" value="SPHINGOMYELIN PHOSPHODIESTERASE RELATED"/>
    <property type="match status" value="1"/>
</dbReference>
<dbReference type="GO" id="GO:0046513">
    <property type="term" value="P:ceramide biosynthetic process"/>
    <property type="evidence" value="ECO:0007669"/>
    <property type="project" value="TreeGrafter"/>
</dbReference>
<keyword evidence="1" id="KW-0472">Membrane</keyword>
<dbReference type="GO" id="GO:0030149">
    <property type="term" value="P:sphingolipid catabolic process"/>
    <property type="evidence" value="ECO:0007669"/>
    <property type="project" value="TreeGrafter"/>
</dbReference>
<evidence type="ECO:0000313" key="2">
    <source>
        <dbReference type="EMBL" id="KAG2499439.1"/>
    </source>
</evidence>
<accession>A0A835YCZ5</accession>
<comment type="caution">
    <text evidence="2">The sequence shown here is derived from an EMBL/GenBank/DDBJ whole genome shotgun (WGS) entry which is preliminary data.</text>
</comment>
<keyword evidence="1" id="KW-0812">Transmembrane</keyword>
<dbReference type="Proteomes" id="UP000612055">
    <property type="component" value="Unassembled WGS sequence"/>
</dbReference>
<dbReference type="GO" id="GO:0016020">
    <property type="term" value="C:membrane"/>
    <property type="evidence" value="ECO:0007669"/>
    <property type="project" value="TreeGrafter"/>
</dbReference>
<evidence type="ECO:0000256" key="1">
    <source>
        <dbReference type="SAM" id="Phobius"/>
    </source>
</evidence>
<dbReference type="PANTHER" id="PTHR12393:SF6">
    <property type="entry name" value="SPHINGOMYELIN PHOSPHODIESTERASE 2"/>
    <property type="match status" value="1"/>
</dbReference>
<dbReference type="GO" id="GO:0004620">
    <property type="term" value="F:phospholipase activity"/>
    <property type="evidence" value="ECO:0007669"/>
    <property type="project" value="TreeGrafter"/>
</dbReference>
<feature type="transmembrane region" description="Helical" evidence="1">
    <location>
        <begin position="661"/>
        <end position="680"/>
    </location>
</feature>
<name>A0A835YCZ5_9CHLO</name>
<dbReference type="GO" id="GO:0005783">
    <property type="term" value="C:endoplasmic reticulum"/>
    <property type="evidence" value="ECO:0007669"/>
    <property type="project" value="TreeGrafter"/>
</dbReference>
<keyword evidence="1" id="KW-1133">Transmembrane helix</keyword>
<gene>
    <name evidence="2" type="ORF">HYH03_002386</name>
</gene>
<feature type="transmembrane region" description="Helical" evidence="1">
    <location>
        <begin position="700"/>
        <end position="721"/>
    </location>
</feature>
<reference evidence="2" key="1">
    <citation type="journal article" date="2020" name="bioRxiv">
        <title>Comparative genomics of Chlamydomonas.</title>
        <authorList>
            <person name="Craig R.J."/>
            <person name="Hasan A.R."/>
            <person name="Ness R.W."/>
            <person name="Keightley P.D."/>
        </authorList>
    </citation>
    <scope>NUCLEOTIDE SEQUENCE</scope>
    <source>
        <strain evidence="2">CCAP 11/70</strain>
    </source>
</reference>
<dbReference type="AlphaFoldDB" id="A0A835YCZ5"/>
<protein>
    <submittedName>
        <fullName evidence="2">Uncharacterized protein</fullName>
    </submittedName>
</protein>